<proteinExistence type="predicted"/>
<dbReference type="EMBL" id="JANILD010000001">
    <property type="protein sequence ID" value="MCQ9302426.1"/>
    <property type="molecule type" value="Genomic_DNA"/>
</dbReference>
<organism evidence="2 3">
    <name type="scientific">Mammaliicoccus sciuri</name>
    <name type="common">Staphylococcus sciuri</name>
    <dbReference type="NCBI Taxonomy" id="1296"/>
    <lineage>
        <taxon>Bacteria</taxon>
        <taxon>Bacillati</taxon>
        <taxon>Bacillota</taxon>
        <taxon>Bacilli</taxon>
        <taxon>Bacillales</taxon>
        <taxon>Staphylococcaceae</taxon>
        <taxon>Mammaliicoccus</taxon>
    </lineage>
</organism>
<keyword evidence="1" id="KW-1133">Transmembrane helix</keyword>
<keyword evidence="1" id="KW-0812">Transmembrane</keyword>
<accession>A0A6M2AI70</accession>
<dbReference type="RefSeq" id="WP_162841914.1">
    <property type="nucleotide sequence ID" value="NZ_CP022046.2"/>
</dbReference>
<dbReference type="AlphaFoldDB" id="A0A6M2AI70"/>
<evidence type="ECO:0000256" key="1">
    <source>
        <dbReference type="SAM" id="Phobius"/>
    </source>
</evidence>
<sequence>MKRVQILMVIIGCIFLLIGLIANQQIGITFLIIGLAMILFGVIKEPSSKT</sequence>
<gene>
    <name evidence="2" type="ORF">NQ032_02180</name>
</gene>
<evidence type="ECO:0000313" key="2">
    <source>
        <dbReference type="EMBL" id="MCQ9302426.1"/>
    </source>
</evidence>
<protein>
    <submittedName>
        <fullName evidence="2">Uncharacterized protein</fullName>
    </submittedName>
</protein>
<dbReference type="Proteomes" id="UP001204068">
    <property type="component" value="Unassembled WGS sequence"/>
</dbReference>
<name>A0A6M2AI70_MAMSC</name>
<feature type="transmembrane region" description="Helical" evidence="1">
    <location>
        <begin position="28"/>
        <end position="43"/>
    </location>
</feature>
<evidence type="ECO:0000313" key="3">
    <source>
        <dbReference type="Proteomes" id="UP001204068"/>
    </source>
</evidence>
<reference evidence="2" key="1">
    <citation type="submission" date="2022-07" db="EMBL/GenBank/DDBJ databases">
        <title>Bacterial species isolated from the porcine tonsil microbiota.</title>
        <authorList>
            <person name="Oliveira I.M.F."/>
        </authorList>
    </citation>
    <scope>NUCLEOTIDE SEQUENCE</scope>
    <source>
        <strain evidence="2">8QC2O2</strain>
    </source>
</reference>
<feature type="transmembrane region" description="Helical" evidence="1">
    <location>
        <begin position="5"/>
        <end position="22"/>
    </location>
</feature>
<keyword evidence="1" id="KW-0472">Membrane</keyword>
<comment type="caution">
    <text evidence="2">The sequence shown here is derived from an EMBL/GenBank/DDBJ whole genome shotgun (WGS) entry which is preliminary data.</text>
</comment>